<dbReference type="Proteomes" id="UP000789366">
    <property type="component" value="Unassembled WGS sequence"/>
</dbReference>
<organism evidence="1 2">
    <name type="scientific">Cetraspora pellucida</name>
    <dbReference type="NCBI Taxonomy" id="1433469"/>
    <lineage>
        <taxon>Eukaryota</taxon>
        <taxon>Fungi</taxon>
        <taxon>Fungi incertae sedis</taxon>
        <taxon>Mucoromycota</taxon>
        <taxon>Glomeromycotina</taxon>
        <taxon>Glomeromycetes</taxon>
        <taxon>Diversisporales</taxon>
        <taxon>Gigasporaceae</taxon>
        <taxon>Cetraspora</taxon>
    </lineage>
</organism>
<sequence>ALQKCITYNISKILQREECSQNSVSQALQNTVSKASQVLINEDDSGKSLQENFSDSKSLLSNKSQHTNNLKYNSSMASDTSSSSDQLLVTEKIKLEIEEEKNFN</sequence>
<comment type="caution">
    <text evidence="1">The sequence shown here is derived from an EMBL/GenBank/DDBJ whole genome shotgun (WGS) entry which is preliminary data.</text>
</comment>
<reference evidence="1" key="1">
    <citation type="submission" date="2021-06" db="EMBL/GenBank/DDBJ databases">
        <authorList>
            <person name="Kallberg Y."/>
            <person name="Tangrot J."/>
            <person name="Rosling A."/>
        </authorList>
    </citation>
    <scope>NUCLEOTIDE SEQUENCE</scope>
    <source>
        <strain evidence="1">28 12/20/2015</strain>
    </source>
</reference>
<feature type="non-terminal residue" evidence="1">
    <location>
        <position position="1"/>
    </location>
</feature>
<evidence type="ECO:0000313" key="2">
    <source>
        <dbReference type="Proteomes" id="UP000789366"/>
    </source>
</evidence>
<gene>
    <name evidence="1" type="ORF">SPELUC_LOCUS9154</name>
</gene>
<protein>
    <submittedName>
        <fullName evidence="1">4806_t:CDS:1</fullName>
    </submittedName>
</protein>
<proteinExistence type="predicted"/>
<evidence type="ECO:0000313" key="1">
    <source>
        <dbReference type="EMBL" id="CAG8657788.1"/>
    </source>
</evidence>
<accession>A0ACA9NIY0</accession>
<dbReference type="EMBL" id="CAJVPW010014949">
    <property type="protein sequence ID" value="CAG8657788.1"/>
    <property type="molecule type" value="Genomic_DNA"/>
</dbReference>
<name>A0ACA9NIY0_9GLOM</name>
<keyword evidence="2" id="KW-1185">Reference proteome</keyword>